<evidence type="ECO:0000256" key="1">
    <source>
        <dbReference type="SAM" id="MobiDB-lite"/>
    </source>
</evidence>
<dbReference type="AlphaFoldDB" id="A0A0F7UMM3"/>
<gene>
    <name evidence="3" type="ORF">BN1204_059565</name>
</gene>
<evidence type="ECO:0000313" key="3">
    <source>
        <dbReference type="EMBL" id="CEL70271.1"/>
    </source>
</evidence>
<sequence>MSGNGKSPLSFLILLVLLTTFLLSWLAEDATSQQPGSRPAQKPESPNETKDDTAESGKGGTGVPPPVEMPELYGCLKFLDSWILSFLATFIPETRFWYLVSRPIAYLNDVSDRESARELEHANQQYMRWYHSHKRAQGRREGVKKLIEGTQRREESRTPSSRLRTGNEQASSSPPARVEGG</sequence>
<reference evidence="3" key="1">
    <citation type="journal article" date="2015" name="PLoS ONE">
        <title>Comprehensive Evaluation of Toxoplasma gondii VEG and Neospora caninum LIV Genomes with Tachyzoite Stage Transcriptome and Proteome Defines Novel Transcript Features.</title>
        <authorList>
            <person name="Ramaprasad A."/>
            <person name="Mourier T."/>
            <person name="Naeem R."/>
            <person name="Malas T.B."/>
            <person name="Moussa E."/>
            <person name="Panigrahi A."/>
            <person name="Vermont S.J."/>
            <person name="Otto T.D."/>
            <person name="Wastling J."/>
            <person name="Pain A."/>
        </authorList>
    </citation>
    <scope>NUCLEOTIDE SEQUENCE</scope>
    <source>
        <strain evidence="3">Liverpool</strain>
    </source>
</reference>
<feature type="chain" id="PRO_5002523293" description="Transmembrane protein" evidence="2">
    <location>
        <begin position="33"/>
        <end position="181"/>
    </location>
</feature>
<keyword evidence="2" id="KW-0732">Signal</keyword>
<accession>A0A0F7UMM3</accession>
<feature type="signal peptide" evidence="2">
    <location>
        <begin position="1"/>
        <end position="32"/>
    </location>
</feature>
<dbReference type="EMBL" id="LN714486">
    <property type="protein sequence ID" value="CEL70271.1"/>
    <property type="molecule type" value="Genomic_DNA"/>
</dbReference>
<feature type="compositionally biased region" description="Basic and acidic residues" evidence="1">
    <location>
        <begin position="138"/>
        <end position="157"/>
    </location>
</feature>
<proteinExistence type="predicted"/>
<feature type="region of interest" description="Disordered" evidence="1">
    <location>
        <begin position="32"/>
        <end position="66"/>
    </location>
</feature>
<feature type="region of interest" description="Disordered" evidence="1">
    <location>
        <begin position="133"/>
        <end position="181"/>
    </location>
</feature>
<feature type="compositionally biased region" description="Polar residues" evidence="1">
    <location>
        <begin position="158"/>
        <end position="174"/>
    </location>
</feature>
<feature type="compositionally biased region" description="Basic and acidic residues" evidence="1">
    <location>
        <begin position="45"/>
        <end position="55"/>
    </location>
</feature>
<protein>
    <recommendedName>
        <fullName evidence="4">Transmembrane protein</fullName>
    </recommendedName>
</protein>
<evidence type="ECO:0000256" key="2">
    <source>
        <dbReference type="SAM" id="SignalP"/>
    </source>
</evidence>
<name>A0A0F7UMM3_NEOCL</name>
<evidence type="ECO:0008006" key="4">
    <source>
        <dbReference type="Google" id="ProtNLM"/>
    </source>
</evidence>
<organism evidence="3">
    <name type="scientific">Neospora caninum (strain Liverpool)</name>
    <dbReference type="NCBI Taxonomy" id="572307"/>
    <lineage>
        <taxon>Eukaryota</taxon>
        <taxon>Sar</taxon>
        <taxon>Alveolata</taxon>
        <taxon>Apicomplexa</taxon>
        <taxon>Conoidasida</taxon>
        <taxon>Coccidia</taxon>
        <taxon>Eucoccidiorida</taxon>
        <taxon>Eimeriorina</taxon>
        <taxon>Sarcocystidae</taxon>
        <taxon>Neospora</taxon>
    </lineage>
</organism>